<dbReference type="PANTHER" id="PTHR31238">
    <property type="entry name" value="GERMIN-LIKE PROTEIN SUBFAMILY 3 MEMBER 3"/>
    <property type="match status" value="1"/>
</dbReference>
<organism evidence="16 17">
    <name type="scientific">Mucuna pruriens</name>
    <name type="common">Velvet bean</name>
    <name type="synonym">Dolichos pruriens</name>
    <dbReference type="NCBI Taxonomy" id="157652"/>
    <lineage>
        <taxon>Eukaryota</taxon>
        <taxon>Viridiplantae</taxon>
        <taxon>Streptophyta</taxon>
        <taxon>Embryophyta</taxon>
        <taxon>Tracheophyta</taxon>
        <taxon>Spermatophyta</taxon>
        <taxon>Magnoliopsida</taxon>
        <taxon>eudicotyledons</taxon>
        <taxon>Gunneridae</taxon>
        <taxon>Pentapetalae</taxon>
        <taxon>rosids</taxon>
        <taxon>fabids</taxon>
        <taxon>Fabales</taxon>
        <taxon>Fabaceae</taxon>
        <taxon>Papilionoideae</taxon>
        <taxon>50 kb inversion clade</taxon>
        <taxon>NPAAA clade</taxon>
        <taxon>indigoferoid/millettioid clade</taxon>
        <taxon>Phaseoleae</taxon>
        <taxon>Mucuna</taxon>
    </lineage>
</organism>
<keyword evidence="7 13" id="KW-1015">Disulfide bond</keyword>
<evidence type="ECO:0000259" key="15">
    <source>
        <dbReference type="SMART" id="SM00835"/>
    </source>
</evidence>
<evidence type="ECO:0000256" key="7">
    <source>
        <dbReference type="ARBA" id="ARBA00023157"/>
    </source>
</evidence>
<keyword evidence="6" id="KW-0732">Signal</keyword>
<feature type="binding site" evidence="12">
    <location>
        <position position="127"/>
    </location>
    <ligand>
        <name>Mn(2+)</name>
        <dbReference type="ChEBI" id="CHEBI:29035"/>
    </ligand>
</feature>
<comment type="subcellular location">
    <subcellularLocation>
        <location evidence="1 14">Secreted</location>
        <location evidence="1 14">Extracellular space</location>
        <location evidence="1 14">Apoplast</location>
    </subcellularLocation>
</comment>
<evidence type="ECO:0000256" key="14">
    <source>
        <dbReference type="RuleBase" id="RU366015"/>
    </source>
</evidence>
<sequence length="291" mass="31494">LDFCVADYAAPNGPAGYSCKSPAKVTVDDFVYSGLGTAGNTSNIIKAAVTPAFDAQFAGVNGLGISAARLDLAPDGVIPLHTHPGASELLVVVQGRICAGFVASDNTVYLKTLEKGDIMVFPQGLLHFQINGGGTPALAFVSFGSANPGLQILDFALFKSDFPTELIKETTFIDAAVVKKLKGVLGGSACMDACNIVNDFFFFVLVTLFIVSRCQVLTGRLTGCFVMHSGRGFLCPRSNQRNWKDLYWKTSRRNHQQTRRMTLRIKTSLGSYIITGHMTSRRFIYTIQAFI</sequence>
<dbReference type="GO" id="GO:0048046">
    <property type="term" value="C:apoplast"/>
    <property type="evidence" value="ECO:0007669"/>
    <property type="project" value="UniProtKB-SubCell"/>
</dbReference>
<keyword evidence="9" id="KW-0325">Glycoprotein</keyword>
<protein>
    <recommendedName>
        <fullName evidence="14">Germin-like protein</fullName>
    </recommendedName>
</protein>
<dbReference type="Proteomes" id="UP000257109">
    <property type="component" value="Unassembled WGS sequence"/>
</dbReference>
<evidence type="ECO:0000256" key="9">
    <source>
        <dbReference type="ARBA" id="ARBA00023180"/>
    </source>
</evidence>
<feature type="disulfide bond" evidence="13">
    <location>
        <begin position="4"/>
        <end position="19"/>
    </location>
</feature>
<feature type="domain" description="Cupin type-1" evidence="15">
    <location>
        <begin position="33"/>
        <end position="179"/>
    </location>
</feature>
<dbReference type="InterPro" id="IPR001929">
    <property type="entry name" value="Germin"/>
</dbReference>
<feature type="non-terminal residue" evidence="16">
    <location>
        <position position="291"/>
    </location>
</feature>
<dbReference type="PRINTS" id="PR00325">
    <property type="entry name" value="GERMIN"/>
</dbReference>
<evidence type="ECO:0000313" key="16">
    <source>
        <dbReference type="EMBL" id="RDX79451.1"/>
    </source>
</evidence>
<evidence type="ECO:0000256" key="13">
    <source>
        <dbReference type="PIRSR" id="PIRSR601929-3"/>
    </source>
</evidence>
<dbReference type="InterPro" id="IPR019780">
    <property type="entry name" value="Germin_Mn-BS"/>
</dbReference>
<feature type="binding site" evidence="11">
    <location>
        <position position="88"/>
    </location>
    <ligand>
        <name>oxalate</name>
        <dbReference type="ChEBI" id="CHEBI:30623"/>
    </ligand>
</feature>
<feature type="binding site" evidence="11">
    <location>
        <position position="83"/>
    </location>
    <ligand>
        <name>oxalate</name>
        <dbReference type="ChEBI" id="CHEBI:30623"/>
    </ligand>
</feature>
<dbReference type="Pfam" id="PF00190">
    <property type="entry name" value="Cupin_1"/>
    <property type="match status" value="1"/>
</dbReference>
<comment type="caution">
    <text evidence="16">The sequence shown here is derived from an EMBL/GenBank/DDBJ whole genome shotgun (WGS) entry which is preliminary data.</text>
</comment>
<feature type="binding site" evidence="12">
    <location>
        <position position="83"/>
    </location>
    <ligand>
        <name>Mn(2+)</name>
        <dbReference type="ChEBI" id="CHEBI:29035"/>
    </ligand>
</feature>
<dbReference type="Gene3D" id="2.60.120.10">
    <property type="entry name" value="Jelly Rolls"/>
    <property type="match status" value="1"/>
</dbReference>
<comment type="similarity">
    <text evidence="2 14">Belongs to the germin family.</text>
</comment>
<evidence type="ECO:0000313" key="17">
    <source>
        <dbReference type="Proteomes" id="UP000257109"/>
    </source>
</evidence>
<dbReference type="AlphaFoldDB" id="A0A371FMF9"/>
<keyword evidence="3 14" id="KW-0052">Apoplast</keyword>
<dbReference type="SMART" id="SM00835">
    <property type="entry name" value="Cupin_1"/>
    <property type="match status" value="1"/>
</dbReference>
<evidence type="ECO:0000256" key="8">
    <source>
        <dbReference type="ARBA" id="ARBA00023170"/>
    </source>
</evidence>
<dbReference type="OrthoDB" id="1921208at2759"/>
<dbReference type="SUPFAM" id="SSF51182">
    <property type="entry name" value="RmlC-like cupins"/>
    <property type="match status" value="1"/>
</dbReference>
<dbReference type="InterPro" id="IPR014710">
    <property type="entry name" value="RmlC-like_jellyroll"/>
</dbReference>
<proteinExistence type="inferred from homology"/>
<name>A0A371FMF9_MUCPR</name>
<evidence type="ECO:0000256" key="3">
    <source>
        <dbReference type="ARBA" id="ARBA00022523"/>
    </source>
</evidence>
<reference evidence="16" key="1">
    <citation type="submission" date="2018-05" db="EMBL/GenBank/DDBJ databases">
        <title>Draft genome of Mucuna pruriens seed.</title>
        <authorList>
            <person name="Nnadi N.E."/>
            <person name="Vos R."/>
            <person name="Hasami M.H."/>
            <person name="Devisetty U.K."/>
            <person name="Aguiy J.C."/>
        </authorList>
    </citation>
    <scope>NUCLEOTIDE SEQUENCE [LARGE SCALE GENOMIC DNA]</scope>
    <source>
        <strain evidence="16">JCA_2017</strain>
    </source>
</reference>
<keyword evidence="4 14" id="KW-0964">Secreted</keyword>
<feature type="non-terminal residue" evidence="16">
    <location>
        <position position="1"/>
    </location>
</feature>
<gene>
    <name evidence="16" type="primary">ABP19A</name>
    <name evidence="16" type="ORF">CR513_40114</name>
</gene>
<accession>A0A371FMF9</accession>
<evidence type="ECO:0000256" key="11">
    <source>
        <dbReference type="PIRSR" id="PIRSR601929-1"/>
    </source>
</evidence>
<keyword evidence="17" id="KW-1185">Reference proteome</keyword>
<dbReference type="GO" id="GO:0030145">
    <property type="term" value="F:manganese ion binding"/>
    <property type="evidence" value="ECO:0007669"/>
    <property type="project" value="UniProtKB-UniRule"/>
</dbReference>
<evidence type="ECO:0000256" key="12">
    <source>
        <dbReference type="PIRSR" id="PIRSR601929-2"/>
    </source>
</evidence>
<keyword evidence="8" id="KW-0675">Receptor</keyword>
<dbReference type="FunFam" id="2.60.120.10:FF:000047">
    <property type="entry name" value="Auxin-binding protein ABP19a"/>
    <property type="match status" value="1"/>
</dbReference>
<evidence type="ECO:0000256" key="6">
    <source>
        <dbReference type="ARBA" id="ARBA00022729"/>
    </source>
</evidence>
<feature type="binding site" evidence="12">
    <location>
        <position position="81"/>
    </location>
    <ligand>
        <name>Mn(2+)</name>
        <dbReference type="ChEBI" id="CHEBI:29035"/>
    </ligand>
</feature>
<evidence type="ECO:0000256" key="5">
    <source>
        <dbReference type="ARBA" id="ARBA00022723"/>
    </source>
</evidence>
<dbReference type="CDD" id="cd02241">
    <property type="entry name" value="cupin_OxOx"/>
    <property type="match status" value="1"/>
</dbReference>
<dbReference type="PROSITE" id="PS00725">
    <property type="entry name" value="GERMIN"/>
    <property type="match status" value="1"/>
</dbReference>
<keyword evidence="10 11" id="KW-0464">Manganese</keyword>
<evidence type="ECO:0000256" key="1">
    <source>
        <dbReference type="ARBA" id="ARBA00004271"/>
    </source>
</evidence>
<dbReference type="EMBL" id="QJKJ01008534">
    <property type="protein sequence ID" value="RDX79451.1"/>
    <property type="molecule type" value="Genomic_DNA"/>
</dbReference>
<evidence type="ECO:0000256" key="2">
    <source>
        <dbReference type="ARBA" id="ARBA00007456"/>
    </source>
</evidence>
<keyword evidence="5 11" id="KW-0479">Metal-binding</keyword>
<feature type="binding site" evidence="12">
    <location>
        <position position="88"/>
    </location>
    <ligand>
        <name>Mn(2+)</name>
        <dbReference type="ChEBI" id="CHEBI:29035"/>
    </ligand>
</feature>
<dbReference type="InterPro" id="IPR006045">
    <property type="entry name" value="Cupin_1"/>
</dbReference>
<dbReference type="InterPro" id="IPR011051">
    <property type="entry name" value="RmlC_Cupin_sf"/>
</dbReference>
<evidence type="ECO:0000256" key="4">
    <source>
        <dbReference type="ARBA" id="ARBA00022525"/>
    </source>
</evidence>
<evidence type="ECO:0000256" key="10">
    <source>
        <dbReference type="ARBA" id="ARBA00023211"/>
    </source>
</evidence>